<dbReference type="GO" id="GO:0035567">
    <property type="term" value="P:non-canonical Wnt signaling pathway"/>
    <property type="evidence" value="ECO:0007669"/>
    <property type="project" value="TreeGrafter"/>
</dbReference>
<dbReference type="AlphaFoldDB" id="A0A3S3SL80"/>
<reference evidence="9 10" key="1">
    <citation type="journal article" date="2018" name="Gigascience">
        <title>Genomes of trombidid mites reveal novel predicted allergens and laterally-transferred genes associated with secondary metabolism.</title>
        <authorList>
            <person name="Dong X."/>
            <person name="Chaisiri K."/>
            <person name="Xia D."/>
            <person name="Armstrong S.D."/>
            <person name="Fang Y."/>
            <person name="Donnelly M.J."/>
            <person name="Kadowaki T."/>
            <person name="McGarry J.W."/>
            <person name="Darby A.C."/>
            <person name="Makepeace B.L."/>
        </authorList>
    </citation>
    <scope>NUCLEOTIDE SEQUENCE [LARGE SCALE GENOMIC DNA]</scope>
    <source>
        <strain evidence="9">UoL-WK</strain>
    </source>
</reference>
<dbReference type="InterPro" id="IPR036790">
    <property type="entry name" value="Frizzled_dom_sf"/>
</dbReference>
<protein>
    <recommendedName>
        <fullName evidence="11">FZ domain-containing protein</fullName>
    </recommendedName>
</protein>
<dbReference type="Gene3D" id="3.30.70.960">
    <property type="entry name" value="SEA domain"/>
    <property type="match status" value="1"/>
</dbReference>
<sequence length="392" mass="44262">MHSGASLIANNSGNVNDARDKALDLEASREIKFTKTEGCTPSTCACLFIAILLISIGATSGIYFGLGLYEGNRLKGQFTITRGESYNPKFKNPNSEEFKETARVYKQKLDQLYNNSHYAKAFRKSEIIALEKNNKRGSDDVIIHFNLHLSPQASSKIDAADLYVVLGDEVLNNRHNIFKNISIDQNAISIQERRPPGARRGLFYSSSVTFPVNEYFGAHQEVWEPRTKFPGLLEGLYTEPTPPPRKCSSISLPYCGSLPYNFTSFPNIIGHWNTSSLEEDLIAFRQIADFECYQMAREFICGILQPECVDDEMIWPCREFCEDFRQSCETFLTKQISKRIKCKSFPSPFESSDSDKATSGTSEEEKKGGQRSEAGKKTSKKRICRSKQEFIS</sequence>
<comment type="caution">
    <text evidence="9">The sequence shown here is derived from an EMBL/GenBank/DDBJ whole genome shotgun (WGS) entry which is preliminary data.</text>
</comment>
<dbReference type="SMART" id="SM00063">
    <property type="entry name" value="FRI"/>
    <property type="match status" value="1"/>
</dbReference>
<dbReference type="GO" id="GO:0017147">
    <property type="term" value="F:Wnt-protein binding"/>
    <property type="evidence" value="ECO:0007669"/>
    <property type="project" value="TreeGrafter"/>
</dbReference>
<dbReference type="PROSITE" id="PS50038">
    <property type="entry name" value="FZ"/>
    <property type="match status" value="1"/>
</dbReference>
<feature type="transmembrane region" description="Helical" evidence="5">
    <location>
        <begin position="47"/>
        <end position="69"/>
    </location>
</feature>
<dbReference type="PROSITE" id="PS50024">
    <property type="entry name" value="SEA"/>
    <property type="match status" value="1"/>
</dbReference>
<dbReference type="InterPro" id="IPR000082">
    <property type="entry name" value="SEA_dom"/>
</dbReference>
<gene>
    <name evidence="9" type="ORF">B4U79_16454</name>
    <name evidence="8" type="ORF">B4U79_17218</name>
</gene>
<dbReference type="PANTHER" id="PTHR11309">
    <property type="entry name" value="FRIZZLED"/>
    <property type="match status" value="1"/>
</dbReference>
<accession>A0A3S3SL80</accession>
<feature type="disulfide bond" evidence="3">
    <location>
        <begin position="255"/>
        <end position="301"/>
    </location>
</feature>
<keyword evidence="5" id="KW-1133">Transmembrane helix</keyword>
<feature type="domain" description="SEA" evidence="6">
    <location>
        <begin position="70"/>
        <end position="195"/>
    </location>
</feature>
<dbReference type="PANTHER" id="PTHR11309:SF126">
    <property type="entry name" value="FRIZZLED-2"/>
    <property type="match status" value="1"/>
</dbReference>
<evidence type="ECO:0000313" key="8">
    <source>
        <dbReference type="EMBL" id="RWS15615.1"/>
    </source>
</evidence>
<dbReference type="Proteomes" id="UP000285301">
    <property type="component" value="Unassembled WGS sequence"/>
</dbReference>
<dbReference type="Pfam" id="PF01392">
    <property type="entry name" value="Fz"/>
    <property type="match status" value="1"/>
</dbReference>
<name>A0A3S3SL80_9ACAR</name>
<dbReference type="Pfam" id="PF01390">
    <property type="entry name" value="SEA"/>
    <property type="match status" value="1"/>
</dbReference>
<dbReference type="GO" id="GO:0042813">
    <property type="term" value="F:Wnt receptor activity"/>
    <property type="evidence" value="ECO:0007669"/>
    <property type="project" value="TreeGrafter"/>
</dbReference>
<dbReference type="Gene3D" id="1.10.2000.10">
    <property type="entry name" value="Frizzled cysteine-rich domain"/>
    <property type="match status" value="1"/>
</dbReference>
<dbReference type="STRING" id="1965070.A0A3S3SL80"/>
<evidence type="ECO:0000259" key="6">
    <source>
        <dbReference type="PROSITE" id="PS50024"/>
    </source>
</evidence>
<keyword evidence="1" id="KW-0217">Developmental protein</keyword>
<dbReference type="CDD" id="cd07066">
    <property type="entry name" value="CRD_FZ"/>
    <property type="match status" value="1"/>
</dbReference>
<dbReference type="SUPFAM" id="SSF63501">
    <property type="entry name" value="Frizzled cysteine-rich domain"/>
    <property type="match status" value="1"/>
</dbReference>
<dbReference type="GO" id="GO:0060070">
    <property type="term" value="P:canonical Wnt signaling pathway"/>
    <property type="evidence" value="ECO:0007669"/>
    <property type="project" value="TreeGrafter"/>
</dbReference>
<feature type="disulfide bond" evidence="3">
    <location>
        <begin position="247"/>
        <end position="308"/>
    </location>
</feature>
<dbReference type="EMBL" id="NCKU01000184">
    <property type="protein sequence ID" value="RWS16714.1"/>
    <property type="molecule type" value="Genomic_DNA"/>
</dbReference>
<dbReference type="InterPro" id="IPR036364">
    <property type="entry name" value="SEA_dom_sf"/>
</dbReference>
<keyword evidence="5" id="KW-0812">Transmembrane</keyword>
<organism evidence="9 10">
    <name type="scientific">Dinothrombium tinctorium</name>
    <dbReference type="NCBI Taxonomy" id="1965070"/>
    <lineage>
        <taxon>Eukaryota</taxon>
        <taxon>Metazoa</taxon>
        <taxon>Ecdysozoa</taxon>
        <taxon>Arthropoda</taxon>
        <taxon>Chelicerata</taxon>
        <taxon>Arachnida</taxon>
        <taxon>Acari</taxon>
        <taxon>Acariformes</taxon>
        <taxon>Trombidiformes</taxon>
        <taxon>Prostigmata</taxon>
        <taxon>Anystina</taxon>
        <taxon>Parasitengona</taxon>
        <taxon>Trombidioidea</taxon>
        <taxon>Trombidiidae</taxon>
        <taxon>Dinothrombium</taxon>
    </lineage>
</organism>
<evidence type="ECO:0000259" key="7">
    <source>
        <dbReference type="PROSITE" id="PS50038"/>
    </source>
</evidence>
<dbReference type="OrthoDB" id="5985572at2759"/>
<evidence type="ECO:0000256" key="1">
    <source>
        <dbReference type="ARBA" id="ARBA00022473"/>
    </source>
</evidence>
<feature type="domain" description="FZ" evidence="7">
    <location>
        <begin position="242"/>
        <end position="360"/>
    </location>
</feature>
<keyword evidence="2 3" id="KW-1015">Disulfide bond</keyword>
<dbReference type="SUPFAM" id="SSF82671">
    <property type="entry name" value="SEA domain"/>
    <property type="match status" value="1"/>
</dbReference>
<dbReference type="GO" id="GO:0005886">
    <property type="term" value="C:plasma membrane"/>
    <property type="evidence" value="ECO:0007669"/>
    <property type="project" value="TreeGrafter"/>
</dbReference>
<evidence type="ECO:0000256" key="3">
    <source>
        <dbReference type="PROSITE-ProRule" id="PRU00090"/>
    </source>
</evidence>
<dbReference type="InterPro" id="IPR020067">
    <property type="entry name" value="Frizzled_dom"/>
</dbReference>
<evidence type="ECO:0000256" key="4">
    <source>
        <dbReference type="SAM" id="MobiDB-lite"/>
    </source>
</evidence>
<dbReference type="EMBL" id="NCKU01000407">
    <property type="protein sequence ID" value="RWS15615.1"/>
    <property type="molecule type" value="Genomic_DNA"/>
</dbReference>
<feature type="compositionally biased region" description="Basic and acidic residues" evidence="4">
    <location>
        <begin position="363"/>
        <end position="376"/>
    </location>
</feature>
<keyword evidence="10" id="KW-1185">Reference proteome</keyword>
<feature type="region of interest" description="Disordered" evidence="4">
    <location>
        <begin position="344"/>
        <end position="392"/>
    </location>
</feature>
<proteinExistence type="predicted"/>
<evidence type="ECO:0008006" key="11">
    <source>
        <dbReference type="Google" id="ProtNLM"/>
    </source>
</evidence>
<reference evidence="9" key="2">
    <citation type="submission" date="2018-11" db="EMBL/GenBank/DDBJ databases">
        <title>Trombidioid mite genomics.</title>
        <authorList>
            <person name="Dong X."/>
        </authorList>
    </citation>
    <scope>NUCLEOTIDE SEQUENCE</scope>
    <source>
        <strain evidence="9">UoL-WK</strain>
    </source>
</reference>
<evidence type="ECO:0000256" key="2">
    <source>
        <dbReference type="ARBA" id="ARBA00023157"/>
    </source>
</evidence>
<evidence type="ECO:0000313" key="9">
    <source>
        <dbReference type="EMBL" id="RWS16714.1"/>
    </source>
</evidence>
<evidence type="ECO:0000256" key="5">
    <source>
        <dbReference type="SAM" id="Phobius"/>
    </source>
</evidence>
<keyword evidence="5" id="KW-0472">Membrane</keyword>
<comment type="caution">
    <text evidence="3">Lacks conserved residue(s) required for the propagation of feature annotation.</text>
</comment>
<evidence type="ECO:0000313" key="10">
    <source>
        <dbReference type="Proteomes" id="UP000285301"/>
    </source>
</evidence>
<dbReference type="InterPro" id="IPR015526">
    <property type="entry name" value="Frizzled/SFRP"/>
</dbReference>